<evidence type="ECO:0008006" key="6">
    <source>
        <dbReference type="Google" id="ProtNLM"/>
    </source>
</evidence>
<evidence type="ECO:0000259" key="2">
    <source>
        <dbReference type="Pfam" id="PF00144"/>
    </source>
</evidence>
<dbReference type="SUPFAM" id="SSF56601">
    <property type="entry name" value="beta-lactamase/transpeptidase-like"/>
    <property type="match status" value="1"/>
</dbReference>
<evidence type="ECO:0000256" key="1">
    <source>
        <dbReference type="ARBA" id="ARBA00038215"/>
    </source>
</evidence>
<dbReference type="Pfam" id="PF11954">
    <property type="entry name" value="DUF3471"/>
    <property type="match status" value="1"/>
</dbReference>
<protein>
    <recommendedName>
        <fullName evidence="6">Beta-lactamase-related domain-containing protein</fullName>
    </recommendedName>
</protein>
<dbReference type="InParanoid" id="A0A1Y2M390"/>
<dbReference type="Proteomes" id="UP000193240">
    <property type="component" value="Unassembled WGS sequence"/>
</dbReference>
<dbReference type="STRING" id="105696.A0A1Y2M390"/>
<gene>
    <name evidence="4" type="ORF">B5807_04750</name>
</gene>
<evidence type="ECO:0000259" key="3">
    <source>
        <dbReference type="Pfam" id="PF11954"/>
    </source>
</evidence>
<comment type="similarity">
    <text evidence="1">Belongs to the peptidase S12 family.</text>
</comment>
<dbReference type="InterPro" id="IPR050491">
    <property type="entry name" value="AmpC-like"/>
</dbReference>
<dbReference type="InterPro" id="IPR012338">
    <property type="entry name" value="Beta-lactam/transpept-like"/>
</dbReference>
<evidence type="ECO:0000313" key="5">
    <source>
        <dbReference type="Proteomes" id="UP000193240"/>
    </source>
</evidence>
<dbReference type="InterPro" id="IPR021860">
    <property type="entry name" value="Peptidase_S12_Pab87-rel_C"/>
</dbReference>
<name>A0A1Y2M390_EPING</name>
<dbReference type="Gene3D" id="3.40.710.10">
    <property type="entry name" value="DD-peptidase/beta-lactamase superfamily"/>
    <property type="match status" value="1"/>
</dbReference>
<dbReference type="Pfam" id="PF00144">
    <property type="entry name" value="Beta-lactamase"/>
    <property type="match status" value="1"/>
</dbReference>
<organism evidence="4 5">
    <name type="scientific">Epicoccum nigrum</name>
    <name type="common">Soil fungus</name>
    <name type="synonym">Epicoccum purpurascens</name>
    <dbReference type="NCBI Taxonomy" id="105696"/>
    <lineage>
        <taxon>Eukaryota</taxon>
        <taxon>Fungi</taxon>
        <taxon>Dikarya</taxon>
        <taxon>Ascomycota</taxon>
        <taxon>Pezizomycotina</taxon>
        <taxon>Dothideomycetes</taxon>
        <taxon>Pleosporomycetidae</taxon>
        <taxon>Pleosporales</taxon>
        <taxon>Pleosporineae</taxon>
        <taxon>Didymellaceae</taxon>
        <taxon>Epicoccum</taxon>
    </lineage>
</organism>
<proteinExistence type="inferred from homology"/>
<dbReference type="AlphaFoldDB" id="A0A1Y2M390"/>
<dbReference type="PANTHER" id="PTHR46825">
    <property type="entry name" value="D-ALANYL-D-ALANINE-CARBOXYPEPTIDASE/ENDOPEPTIDASE AMPH"/>
    <property type="match status" value="1"/>
</dbReference>
<dbReference type="OMA" id="EYVGTYW"/>
<dbReference type="PANTHER" id="PTHR46825:SF14">
    <property type="entry name" value="BETA-LACTAMASE-RELATED DOMAIN-CONTAINING PROTEIN"/>
    <property type="match status" value="1"/>
</dbReference>
<reference evidence="4 5" key="1">
    <citation type="journal article" date="2017" name="Genome Announc.">
        <title>Genome sequence of the saprophytic ascomycete Epicoccum nigrum ICMP 19927 strain isolated from New Zealand.</title>
        <authorList>
            <person name="Fokin M."/>
            <person name="Fleetwood D."/>
            <person name="Weir B.S."/>
            <person name="Villas-Boas S.G."/>
        </authorList>
    </citation>
    <scope>NUCLEOTIDE SEQUENCE [LARGE SCALE GENOMIC DNA]</scope>
    <source>
        <strain evidence="4 5">ICMP 19927</strain>
    </source>
</reference>
<sequence>MPHFEPQQTGIRLSPIQVALEALLGLKSPSFNARDQAHLLTSTLFSSDGKPTMSSALVRQLQGLGPTIEEICAVAGTPGLSLGVAHKGEIIYTANFGFQDVEKSIPPDSDTLYGIASITKIFTASAIINLVEQGKLEWTTPIASILPGLDMTDPYMTKHLTVMDLLTHRIGLENSNNWWYGAGGVLLLAKDQTISRFNKLRSVTPFRTAFEYTNWGYALAGEVIEKLSGQTYGDYIHAQFVEPLGLARTTTKHQYTSQENFAKPYAALDDGSLYKLPPPPVQDGTIMVSAQGIQSSVNDLLKFAIELMGARRGGDSPFKNAAKQFQPHIPRGAPFLDKSYGLGLMRTQLPNTIGGGCNAQFGKLPTIVPGSNARLVTLHGGSQAGYTSFLTMLPEIDTTLVVLTNSIGLADPSGWVNELIIETLVESPNKVDFVELAKDAAQKHVESYGIMERKLEQEREANTTRKALEAYTGRYVNDAGDFIVDVRKKNEDALEVLFQGLESQAWDMRHYHHDTFLWLTSRDEQAKRARFTYSGPKIYKIIFNASEGDTIDGLYWAHDPKVPVTEQWFRKIGSTCVGTAEDSQAIFKSM</sequence>
<dbReference type="InterPro" id="IPR001466">
    <property type="entry name" value="Beta-lactam-related"/>
</dbReference>
<feature type="domain" description="Peptidase S12 Pab87-related C-terminal" evidence="3">
    <location>
        <begin position="460"/>
        <end position="571"/>
    </location>
</feature>
<evidence type="ECO:0000313" key="4">
    <source>
        <dbReference type="EMBL" id="OSS50452.1"/>
    </source>
</evidence>
<feature type="domain" description="Beta-lactamase-related" evidence="2">
    <location>
        <begin position="75"/>
        <end position="406"/>
    </location>
</feature>
<keyword evidence="5" id="KW-1185">Reference proteome</keyword>
<accession>A0A1Y2M390</accession>
<dbReference type="EMBL" id="KZ107842">
    <property type="protein sequence ID" value="OSS50452.1"/>
    <property type="molecule type" value="Genomic_DNA"/>
</dbReference>
<dbReference type="Gene3D" id="2.40.128.600">
    <property type="match status" value="1"/>
</dbReference>